<gene>
    <name evidence="2" type="ORF">D5018_10785</name>
</gene>
<dbReference type="EMBL" id="QZEI01000028">
    <property type="protein sequence ID" value="RLV59738.1"/>
    <property type="molecule type" value="Genomic_DNA"/>
</dbReference>
<name>A0A3L8PYZ6_9GAMM</name>
<dbReference type="RefSeq" id="WP_121839015.1">
    <property type="nucleotide sequence ID" value="NZ_ML014777.1"/>
</dbReference>
<keyword evidence="3" id="KW-1185">Reference proteome</keyword>
<dbReference type="GO" id="GO:0016301">
    <property type="term" value="F:kinase activity"/>
    <property type="evidence" value="ECO:0007669"/>
    <property type="project" value="UniProtKB-KW"/>
</dbReference>
<keyword evidence="1" id="KW-0812">Transmembrane</keyword>
<evidence type="ECO:0000256" key="1">
    <source>
        <dbReference type="SAM" id="Phobius"/>
    </source>
</evidence>
<keyword evidence="2" id="KW-0418">Kinase</keyword>
<keyword evidence="2" id="KW-0808">Transferase</keyword>
<organism evidence="2 3">
    <name type="scientific">Parashewanella curva</name>
    <dbReference type="NCBI Taxonomy" id="2338552"/>
    <lineage>
        <taxon>Bacteria</taxon>
        <taxon>Pseudomonadati</taxon>
        <taxon>Pseudomonadota</taxon>
        <taxon>Gammaproteobacteria</taxon>
        <taxon>Alteromonadales</taxon>
        <taxon>Shewanellaceae</taxon>
        <taxon>Parashewanella</taxon>
    </lineage>
</organism>
<keyword evidence="1" id="KW-0472">Membrane</keyword>
<evidence type="ECO:0000313" key="3">
    <source>
        <dbReference type="Proteomes" id="UP000281474"/>
    </source>
</evidence>
<feature type="transmembrane region" description="Helical" evidence="1">
    <location>
        <begin position="52"/>
        <end position="71"/>
    </location>
</feature>
<reference evidence="2 3" key="1">
    <citation type="submission" date="2018-09" db="EMBL/GenBank/DDBJ databases">
        <title>Phylogeny of the Shewanellaceae, and recommendation for two new genera, Pseudoshewanella and Parashewanella.</title>
        <authorList>
            <person name="Wang G."/>
        </authorList>
    </citation>
    <scope>NUCLEOTIDE SEQUENCE [LARGE SCALE GENOMIC DNA]</scope>
    <source>
        <strain evidence="2 3">C51</strain>
    </source>
</reference>
<protein>
    <submittedName>
        <fullName evidence="2">Histidine kinase</fullName>
    </submittedName>
</protein>
<keyword evidence="1" id="KW-1133">Transmembrane helix</keyword>
<dbReference type="OrthoDB" id="9180348at2"/>
<proteinExistence type="predicted"/>
<feature type="transmembrane region" description="Helical" evidence="1">
    <location>
        <begin position="21"/>
        <end position="40"/>
    </location>
</feature>
<comment type="caution">
    <text evidence="2">The sequence shown here is derived from an EMBL/GenBank/DDBJ whole genome shotgun (WGS) entry which is preliminary data.</text>
</comment>
<accession>A0A3L8PYZ6</accession>
<evidence type="ECO:0000313" key="2">
    <source>
        <dbReference type="EMBL" id="RLV59738.1"/>
    </source>
</evidence>
<sequence length="249" mass="28706">MEPSFQFPKSMKDFSRNPLGIIALFIVLVYGFACIIFGYSSPALQPDERTPIIWFIVLFPLCILFLFGWLVSRHHDKLYAPQDYRTDDSFLKTLTQRAAKDSAVYIDDLLQYGGDLEIIKDQETKIKNDLHKRNLSYDNDTSNVLIRQLAASQVLSWFERIYNAIFGSQIKLLTAAKDGVELKVVEAAFQTVKENNLEQLGTWNLEQYLLYLTSTGLLHKENETFKTTKYGNDFLLILESSGFTKDRQF</sequence>
<dbReference type="AlphaFoldDB" id="A0A3L8PYZ6"/>
<dbReference type="Proteomes" id="UP000281474">
    <property type="component" value="Unassembled WGS sequence"/>
</dbReference>